<evidence type="ECO:0000313" key="2">
    <source>
        <dbReference type="EMBL" id="KAG9348900.1"/>
    </source>
</evidence>
<evidence type="ECO:0000256" key="1">
    <source>
        <dbReference type="SAM" id="MobiDB-lite"/>
    </source>
</evidence>
<protein>
    <submittedName>
        <fullName evidence="2">Uncharacterized protein</fullName>
    </submittedName>
</protein>
<dbReference type="AlphaFoldDB" id="A0A8T2PAB4"/>
<evidence type="ECO:0000313" key="3">
    <source>
        <dbReference type="Proteomes" id="UP000824540"/>
    </source>
</evidence>
<accession>A0A8T2PAB4</accession>
<comment type="caution">
    <text evidence="2">The sequence shown here is derived from an EMBL/GenBank/DDBJ whole genome shotgun (WGS) entry which is preliminary data.</text>
</comment>
<keyword evidence="3" id="KW-1185">Reference proteome</keyword>
<feature type="non-terminal residue" evidence="2">
    <location>
        <position position="186"/>
    </location>
</feature>
<dbReference type="EMBL" id="JAFBMS010000010">
    <property type="protein sequence ID" value="KAG9348900.1"/>
    <property type="molecule type" value="Genomic_DNA"/>
</dbReference>
<feature type="region of interest" description="Disordered" evidence="1">
    <location>
        <begin position="107"/>
        <end position="130"/>
    </location>
</feature>
<feature type="region of interest" description="Disordered" evidence="1">
    <location>
        <begin position="59"/>
        <end position="92"/>
    </location>
</feature>
<proteinExistence type="predicted"/>
<name>A0A8T2PAB4_9TELE</name>
<gene>
    <name evidence="2" type="ORF">JZ751_029217</name>
</gene>
<sequence length="186" mass="20021">MKEPKQAAEEGGLSGGALAIGSGYLSPRFCPCWPPAVVPPVPGDQMTGRRAVSPPVLMPLRHREKSGLHTPAECSSTEPTESEREKDKRGTGIGKVAVSVVCNVSVESRTQDGGDSTARPDLSIQPESDRLKPGVLQQRAGELQLPCAVDWKHPQSAQRMETLQPVGEQRRLEPKQTAYGTLLCMT</sequence>
<feature type="compositionally biased region" description="Basic and acidic residues" evidence="1">
    <location>
        <begin position="81"/>
        <end position="90"/>
    </location>
</feature>
<organism evidence="2 3">
    <name type="scientific">Albula glossodonta</name>
    <name type="common">roundjaw bonefish</name>
    <dbReference type="NCBI Taxonomy" id="121402"/>
    <lineage>
        <taxon>Eukaryota</taxon>
        <taxon>Metazoa</taxon>
        <taxon>Chordata</taxon>
        <taxon>Craniata</taxon>
        <taxon>Vertebrata</taxon>
        <taxon>Euteleostomi</taxon>
        <taxon>Actinopterygii</taxon>
        <taxon>Neopterygii</taxon>
        <taxon>Teleostei</taxon>
        <taxon>Albuliformes</taxon>
        <taxon>Albulidae</taxon>
        <taxon>Albula</taxon>
    </lineage>
</organism>
<dbReference type="Proteomes" id="UP000824540">
    <property type="component" value="Unassembled WGS sequence"/>
</dbReference>
<reference evidence="2" key="1">
    <citation type="thesis" date="2021" institute="BYU ScholarsArchive" country="Provo, UT, USA">
        <title>Applications of and Algorithms for Genome Assembly and Genomic Analyses with an Emphasis on Marine Teleosts.</title>
        <authorList>
            <person name="Pickett B.D."/>
        </authorList>
    </citation>
    <scope>NUCLEOTIDE SEQUENCE</scope>
    <source>
        <strain evidence="2">HI-2016</strain>
    </source>
</reference>